<protein>
    <submittedName>
        <fullName evidence="2">HNH endonuclease domain protein</fullName>
    </submittedName>
</protein>
<organism evidence="2 3">
    <name type="scientific">Hungatella hathewayi DSM 13479</name>
    <dbReference type="NCBI Taxonomy" id="566550"/>
    <lineage>
        <taxon>Bacteria</taxon>
        <taxon>Bacillati</taxon>
        <taxon>Bacillota</taxon>
        <taxon>Clostridia</taxon>
        <taxon>Lachnospirales</taxon>
        <taxon>Lachnospiraceae</taxon>
        <taxon>Hungatella</taxon>
    </lineage>
</organism>
<dbReference type="HOGENOM" id="CLU_1071572_0_0_9"/>
<feature type="domain" description="HNH nuclease" evidence="1">
    <location>
        <begin position="165"/>
        <end position="216"/>
    </location>
</feature>
<proteinExistence type="predicted"/>
<comment type="caution">
    <text evidence="2">The sequence shown here is derived from an EMBL/GenBank/DDBJ whole genome shotgun (WGS) entry which is preliminary data.</text>
</comment>
<reference evidence="2 3" key="1">
    <citation type="submission" date="2010-01" db="EMBL/GenBank/DDBJ databases">
        <authorList>
            <person name="Weinstock G."/>
            <person name="Sodergren E."/>
            <person name="Clifton S."/>
            <person name="Fulton L."/>
            <person name="Fulton B."/>
            <person name="Courtney L."/>
            <person name="Fronick C."/>
            <person name="Harrison M."/>
            <person name="Strong C."/>
            <person name="Farmer C."/>
            <person name="Delahaunty K."/>
            <person name="Markovic C."/>
            <person name="Hall O."/>
            <person name="Minx P."/>
            <person name="Tomlinson C."/>
            <person name="Mitreva M."/>
            <person name="Nelson J."/>
            <person name="Hou S."/>
            <person name="Wollam A."/>
            <person name="Pepin K.H."/>
            <person name="Johnson M."/>
            <person name="Bhonagiri V."/>
            <person name="Nash W.E."/>
            <person name="Warren W."/>
            <person name="Chinwalla A."/>
            <person name="Mardis E.R."/>
            <person name="Wilson R.K."/>
        </authorList>
    </citation>
    <scope>NUCLEOTIDE SEQUENCE [LARGE SCALE GENOMIC DNA]</scope>
    <source>
        <strain evidence="2 3">DSM 13479</strain>
    </source>
</reference>
<dbReference type="GO" id="GO:0004519">
    <property type="term" value="F:endonuclease activity"/>
    <property type="evidence" value="ECO:0007669"/>
    <property type="project" value="UniProtKB-KW"/>
</dbReference>
<dbReference type="RefSeq" id="WP_006772901.1">
    <property type="nucleotide sequence ID" value="NZ_GG667640.1"/>
</dbReference>
<keyword evidence="2" id="KW-0255">Endonuclease</keyword>
<dbReference type="Gene3D" id="1.10.30.50">
    <property type="match status" value="1"/>
</dbReference>
<evidence type="ECO:0000313" key="2">
    <source>
        <dbReference type="EMBL" id="EFC99369.1"/>
    </source>
</evidence>
<dbReference type="SMART" id="SM00507">
    <property type="entry name" value="HNHc"/>
    <property type="match status" value="1"/>
</dbReference>
<dbReference type="CDD" id="cd00085">
    <property type="entry name" value="HNHc"/>
    <property type="match status" value="1"/>
</dbReference>
<sequence>VKSHMTKKSKEKCKKELKQKIKVLQHDAIGARVQQFNATVLGLHGYYKIASHISKDFAEIAFHVNKSLYCRTKCIRSKRGNKSRAYERFYGKCKVKPLFIQRVALYPIHYVQTTPPVCFSQDICNYTVNGREKIHKYLQNFSYDTLQYIMKNPVQNQSLEYNDNRISLYVGQRGRCFITGEKLKISDMEVHHKTMRSEGGTDAYKNLVFVTGAVHKLIHTKEVETIEKYLELLKRKSIDFVKLNNLRRLVGNCEISENK</sequence>
<dbReference type="InterPro" id="IPR003615">
    <property type="entry name" value="HNH_nuc"/>
</dbReference>
<gene>
    <name evidence="2" type="ORF">CLOSTHATH_02377</name>
</gene>
<dbReference type="EMBL" id="ACIO01000184">
    <property type="protein sequence ID" value="EFC99369.1"/>
    <property type="molecule type" value="Genomic_DNA"/>
</dbReference>
<keyword evidence="2" id="KW-0540">Nuclease</keyword>
<evidence type="ECO:0000313" key="3">
    <source>
        <dbReference type="Proteomes" id="UP000004968"/>
    </source>
</evidence>
<dbReference type="AlphaFoldDB" id="D3AFJ3"/>
<dbReference type="Proteomes" id="UP000004968">
    <property type="component" value="Unassembled WGS sequence"/>
</dbReference>
<accession>D3AFJ3</accession>
<keyword evidence="2" id="KW-0378">Hydrolase</keyword>
<feature type="non-terminal residue" evidence="2">
    <location>
        <position position="1"/>
    </location>
</feature>
<name>D3AFJ3_9FIRM</name>
<evidence type="ECO:0000259" key="1">
    <source>
        <dbReference type="SMART" id="SM00507"/>
    </source>
</evidence>